<evidence type="ECO:0000313" key="1">
    <source>
        <dbReference type="EMBL" id="MEA5366083.1"/>
    </source>
</evidence>
<evidence type="ECO:0008006" key="3">
    <source>
        <dbReference type="Google" id="ProtNLM"/>
    </source>
</evidence>
<accession>A0ABU5RIH2</accession>
<dbReference type="RefSeq" id="WP_323335078.1">
    <property type="nucleotide sequence ID" value="NZ_JAYFSI010000014.1"/>
</dbReference>
<protein>
    <recommendedName>
        <fullName evidence="3">DUF4158 domain-containing protein</fullName>
    </recommendedName>
</protein>
<dbReference type="Proteomes" id="UP001304298">
    <property type="component" value="Unassembled WGS sequence"/>
</dbReference>
<evidence type="ECO:0000313" key="2">
    <source>
        <dbReference type="Proteomes" id="UP001304298"/>
    </source>
</evidence>
<comment type="caution">
    <text evidence="1">The sequence shown here is derived from an EMBL/GenBank/DDBJ whole genome shotgun (WGS) entry which is preliminary data.</text>
</comment>
<dbReference type="EMBL" id="JAYFSI010000014">
    <property type="protein sequence ID" value="MEA5366083.1"/>
    <property type="molecule type" value="Genomic_DNA"/>
</dbReference>
<name>A0ABU5RIH2_9PSEU</name>
<reference evidence="1 2" key="1">
    <citation type="submission" date="2023-12" db="EMBL/GenBank/DDBJ databases">
        <title>Amycolatopsis sp. V23-08.</title>
        <authorList>
            <person name="Somphong A."/>
        </authorList>
    </citation>
    <scope>NUCLEOTIDE SEQUENCE [LARGE SCALE GENOMIC DNA]</scope>
    <source>
        <strain evidence="1 2">V23-08</strain>
    </source>
</reference>
<gene>
    <name evidence="1" type="ORF">VA596_41605</name>
</gene>
<organism evidence="1 2">
    <name type="scientific">Amycolatopsis heterodermiae</name>
    <dbReference type="NCBI Taxonomy" id="3110235"/>
    <lineage>
        <taxon>Bacteria</taxon>
        <taxon>Bacillati</taxon>
        <taxon>Actinomycetota</taxon>
        <taxon>Actinomycetes</taxon>
        <taxon>Pseudonocardiales</taxon>
        <taxon>Pseudonocardiaceae</taxon>
        <taxon>Amycolatopsis</taxon>
    </lineage>
</organism>
<proteinExistence type="predicted"/>
<sequence length="120" mass="13263">MTSTTTIARSAGIGPRTKRFQVTDEYGFTGGTRTQNVLDALGRSDLSEMDDRTRVIAQAIRKAYASCRISPALARHLRELRPYQVVKFVTTVAERYQGEPTIGHIADDWLNAHAAELIAA</sequence>
<keyword evidence="2" id="KW-1185">Reference proteome</keyword>